<dbReference type="PANTHER" id="PTHR43221">
    <property type="entry name" value="PROTEASE HTPX"/>
    <property type="match status" value="1"/>
</dbReference>
<keyword evidence="8" id="KW-1133">Transmembrane helix</keyword>
<keyword evidence="5" id="KW-0479">Metal-binding</keyword>
<feature type="domain" description="Peptidase M48" evidence="12">
    <location>
        <begin position="232"/>
        <end position="450"/>
    </location>
</feature>
<keyword evidence="9" id="KW-0482">Metalloprotease</keyword>
<evidence type="ECO:0000256" key="1">
    <source>
        <dbReference type="ARBA" id="ARBA00001947"/>
    </source>
</evidence>
<organism evidence="13">
    <name type="scientific">Florenciella parvula</name>
    <dbReference type="NCBI Taxonomy" id="236787"/>
    <lineage>
        <taxon>Eukaryota</taxon>
        <taxon>Sar</taxon>
        <taxon>Stramenopiles</taxon>
        <taxon>Ochrophyta</taxon>
        <taxon>Dictyochophyceae</taxon>
        <taxon>Florenciellales</taxon>
        <taxon>Florenciella</taxon>
    </lineage>
</organism>
<comment type="cofactor">
    <cofactor evidence="1">
        <name>Zn(2+)</name>
        <dbReference type="ChEBI" id="CHEBI:29105"/>
    </cofactor>
</comment>
<evidence type="ECO:0000256" key="4">
    <source>
        <dbReference type="ARBA" id="ARBA00022692"/>
    </source>
</evidence>
<proteinExistence type="predicted"/>
<sequence>MSMNAAQPEVMDVLPHGRALSAAKTAGELRRAERLRLRREAKVAERSAKAAKAAGTRNATRATHDIALRRLVFVVCLQLGHAIILPSSVRPPSSIKLRSAKPKQYQPTRQEDGHGGAQQHDDHIVATARQDRVLVAQSQIDGLNDQIVTTYRRWAPVVTQWATFGGISAAGAGAMYLGGATWLGGPAIGVKAAKMYLTATASGTAWTLGFTGLFNGGERTVKSMGGTVAPPKVANLVTSTAVKAGLEEVPTAWLIPTDEPNAFAAGSWPGHRVVAVTQGLVDTLTTNELHAVIAHEIGHISHHDCGRAIQTASMVAGLRSTMRVGWQLLEGKSSSKSNQDDEDSSVAVGLLMVGVGSVSYAGSSLLRLSSSRAAEFAADAAAKELVPNGGQHLASALEKIEGHTAPRDTLGGANSHLSHMYIANNVKPRKSWGAALFSTHPSTADRVAYLVPTAEVREEAEPAPITAFARLGNEVAEVLEEGLW</sequence>
<dbReference type="AlphaFoldDB" id="A0A7S2BR64"/>
<dbReference type="InterPro" id="IPR001915">
    <property type="entry name" value="Peptidase_M48"/>
</dbReference>
<evidence type="ECO:0000256" key="3">
    <source>
        <dbReference type="ARBA" id="ARBA00022670"/>
    </source>
</evidence>
<keyword evidence="10" id="KW-0472">Membrane</keyword>
<keyword evidence="6" id="KW-0378">Hydrolase</keyword>
<evidence type="ECO:0000256" key="6">
    <source>
        <dbReference type="ARBA" id="ARBA00022801"/>
    </source>
</evidence>
<evidence type="ECO:0000256" key="10">
    <source>
        <dbReference type="ARBA" id="ARBA00023136"/>
    </source>
</evidence>
<dbReference type="Pfam" id="PF01435">
    <property type="entry name" value="Peptidase_M48"/>
    <property type="match status" value="1"/>
</dbReference>
<reference evidence="13" key="1">
    <citation type="submission" date="2021-01" db="EMBL/GenBank/DDBJ databases">
        <authorList>
            <person name="Corre E."/>
            <person name="Pelletier E."/>
            <person name="Niang G."/>
            <person name="Scheremetjew M."/>
            <person name="Finn R."/>
            <person name="Kale V."/>
            <person name="Holt S."/>
            <person name="Cochrane G."/>
            <person name="Meng A."/>
            <person name="Brown T."/>
            <person name="Cohen L."/>
        </authorList>
    </citation>
    <scope>NUCLEOTIDE SEQUENCE</scope>
    <source>
        <strain evidence="13">RCC1693</strain>
    </source>
</reference>
<name>A0A7S2BR64_9STRA</name>
<evidence type="ECO:0000256" key="7">
    <source>
        <dbReference type="ARBA" id="ARBA00022833"/>
    </source>
</evidence>
<dbReference type="GO" id="GO:0046872">
    <property type="term" value="F:metal ion binding"/>
    <property type="evidence" value="ECO:0007669"/>
    <property type="project" value="UniProtKB-KW"/>
</dbReference>
<keyword evidence="7" id="KW-0862">Zinc</keyword>
<evidence type="ECO:0000256" key="8">
    <source>
        <dbReference type="ARBA" id="ARBA00022989"/>
    </source>
</evidence>
<dbReference type="Gene3D" id="3.30.2010.10">
    <property type="entry name" value="Metalloproteases ('zincins'), catalytic domain"/>
    <property type="match status" value="1"/>
</dbReference>
<dbReference type="EMBL" id="HBGT01010619">
    <property type="protein sequence ID" value="CAD9404391.1"/>
    <property type="molecule type" value="Transcribed_RNA"/>
</dbReference>
<protein>
    <recommendedName>
        <fullName evidence="12">Peptidase M48 domain-containing protein</fullName>
    </recommendedName>
</protein>
<evidence type="ECO:0000313" key="13">
    <source>
        <dbReference type="EMBL" id="CAD9404391.1"/>
    </source>
</evidence>
<evidence type="ECO:0000256" key="2">
    <source>
        <dbReference type="ARBA" id="ARBA00022475"/>
    </source>
</evidence>
<evidence type="ECO:0000256" key="9">
    <source>
        <dbReference type="ARBA" id="ARBA00023049"/>
    </source>
</evidence>
<feature type="region of interest" description="Disordered" evidence="11">
    <location>
        <begin position="94"/>
        <end position="120"/>
    </location>
</feature>
<evidence type="ECO:0000259" key="12">
    <source>
        <dbReference type="Pfam" id="PF01435"/>
    </source>
</evidence>
<feature type="compositionally biased region" description="Basic and acidic residues" evidence="11">
    <location>
        <begin position="109"/>
        <end position="120"/>
    </location>
</feature>
<accession>A0A7S2BR64</accession>
<gene>
    <name evidence="13" type="ORF">FPAR1323_LOCUS5798</name>
</gene>
<keyword evidence="2" id="KW-1003">Cell membrane</keyword>
<dbReference type="PANTHER" id="PTHR43221:SF2">
    <property type="entry name" value="PROTEASE HTPX HOMOLOG"/>
    <property type="match status" value="1"/>
</dbReference>
<evidence type="ECO:0000256" key="11">
    <source>
        <dbReference type="SAM" id="MobiDB-lite"/>
    </source>
</evidence>
<evidence type="ECO:0000256" key="5">
    <source>
        <dbReference type="ARBA" id="ARBA00022723"/>
    </source>
</evidence>
<keyword evidence="4" id="KW-0812">Transmembrane</keyword>
<dbReference type="GO" id="GO:0004222">
    <property type="term" value="F:metalloendopeptidase activity"/>
    <property type="evidence" value="ECO:0007669"/>
    <property type="project" value="InterPro"/>
</dbReference>
<dbReference type="GO" id="GO:0006508">
    <property type="term" value="P:proteolysis"/>
    <property type="evidence" value="ECO:0007669"/>
    <property type="project" value="UniProtKB-KW"/>
</dbReference>
<dbReference type="InterPro" id="IPR050083">
    <property type="entry name" value="HtpX_protease"/>
</dbReference>
<keyword evidence="3" id="KW-0645">Protease</keyword>